<dbReference type="EMBL" id="JACJHT010000002">
    <property type="protein sequence ID" value="MBA9039667.1"/>
    <property type="molecule type" value="Genomic_DNA"/>
</dbReference>
<dbReference type="Proteomes" id="UP001418804">
    <property type="component" value="Unassembled WGS sequence"/>
</dbReference>
<protein>
    <submittedName>
        <fullName evidence="2">YppF family protein</fullName>
    </submittedName>
</protein>
<reference evidence="3 7" key="6">
    <citation type="submission" date="2024-05" db="EMBL/GenBank/DDBJ databases">
        <authorList>
            <person name="Zheng X."/>
        </authorList>
    </citation>
    <scope>NUCLEOTIDE SEQUENCE [LARGE SCALE GENOMIC DNA]</scope>
    <source>
        <strain evidence="3 7">C4-10</strain>
    </source>
</reference>
<reference evidence="3 7" key="5">
    <citation type="submission" date="2024-05" db="EMBL/GenBank/DDBJ databases">
        <title>The mechanism of isolation and screening of efficient mineral weathering bacteria priestia aryabhattai c4-10 with weathered biotite.</title>
        <authorList>
            <person name="Yang S."/>
        </authorList>
    </citation>
    <scope>NUCLEOTIDE SEQUENCE [LARGE SCALE GENOMIC DNA]</scope>
    <source>
        <strain evidence="3 7">C4-10</strain>
    </source>
</reference>
<evidence type="ECO:0000313" key="1">
    <source>
        <dbReference type="EMBL" id="MBA9039667.1"/>
    </source>
</evidence>
<dbReference type="AlphaFoldDB" id="A0A0J5UUP3"/>
<name>A0A0J5UUP3_PRIAR</name>
<dbReference type="Proteomes" id="UP001220217">
    <property type="component" value="Chromosome"/>
</dbReference>
<gene>
    <name evidence="3" type="ORF">ABDD91_07100</name>
    <name evidence="1" type="ORF">HNP21_002774</name>
    <name evidence="2" type="ORF">O0Q50_01440</name>
    <name evidence="4" type="ORF">PWO00_07145</name>
</gene>
<evidence type="ECO:0000313" key="6">
    <source>
        <dbReference type="Proteomes" id="UP001220217"/>
    </source>
</evidence>
<keyword evidence="5" id="KW-1185">Reference proteome</keyword>
<dbReference type="EMBL" id="JBDIVD010000001">
    <property type="protein sequence ID" value="MEN3152594.1"/>
    <property type="molecule type" value="Genomic_DNA"/>
</dbReference>
<dbReference type="RefSeq" id="WP_013056115.1">
    <property type="nucleotide sequence ID" value="NZ_CAJCKP010000001.1"/>
</dbReference>
<dbReference type="GeneID" id="48012030"/>
<dbReference type="Proteomes" id="UP000543174">
    <property type="component" value="Unassembled WGS sequence"/>
</dbReference>
<reference evidence="1 5" key="1">
    <citation type="submission" date="2020-08" db="EMBL/GenBank/DDBJ databases">
        <title>Functional genomics of gut bacteria from endangered species of beetles.</title>
        <authorList>
            <person name="Carlos-Shanley C."/>
        </authorList>
    </citation>
    <scope>NUCLEOTIDE SEQUENCE [LARGE SCALE GENOMIC DNA]</scope>
    <source>
        <strain evidence="1 5">S00060</strain>
    </source>
</reference>
<organism evidence="1 5">
    <name type="scientific">Priestia aryabhattai</name>
    <name type="common">Bacillus aryabhattai</name>
    <dbReference type="NCBI Taxonomy" id="412384"/>
    <lineage>
        <taxon>Bacteria</taxon>
        <taxon>Bacillati</taxon>
        <taxon>Bacillota</taxon>
        <taxon>Bacilli</taxon>
        <taxon>Bacillales</taxon>
        <taxon>Bacillaceae</taxon>
        <taxon>Priestia</taxon>
    </lineage>
</organism>
<reference evidence="2" key="2">
    <citation type="journal article" date="2022" name="J Environ Chem Eng">
        <title>Biodegradation of petroleum oil using a constructed nonpathogenic and heavy metal-tolerant bacterial consortium isolated from marine sponges.</title>
        <authorList>
            <person name="Dechsakulwatana C."/>
            <person name="Rungsihiranrut A."/>
            <person name="Muangchinda C."/>
            <person name="Ningthoujam R."/>
            <person name="Klankeo P."/>
            <person name="Pinyakong O."/>
        </authorList>
    </citation>
    <scope>NUCLEOTIDE SEQUENCE</scope>
    <source>
        <strain evidence="2">TL01-2</strain>
    </source>
</reference>
<accession>A0A0J5UUP3</accession>
<reference evidence="2" key="3">
    <citation type="submission" date="2022-12" db="EMBL/GenBank/DDBJ databases">
        <authorList>
            <person name="Dechsakulwatana C."/>
            <person name="Rungsihiranrut A."/>
            <person name="Muangchinda C."/>
            <person name="Ningthoujam R."/>
            <person name="Klankeo P."/>
            <person name="Pinyakong O."/>
        </authorList>
    </citation>
    <scope>NUCLEOTIDE SEQUENCE</scope>
    <source>
        <strain evidence="2">TL01-2</strain>
    </source>
</reference>
<dbReference type="Proteomes" id="UP001269400">
    <property type="component" value="Unassembled WGS sequence"/>
</dbReference>
<evidence type="ECO:0000313" key="3">
    <source>
        <dbReference type="EMBL" id="MEN3152594.1"/>
    </source>
</evidence>
<evidence type="ECO:0000313" key="7">
    <source>
        <dbReference type="Proteomes" id="UP001418804"/>
    </source>
</evidence>
<reference evidence="4 6" key="4">
    <citation type="submission" date="2023-02" db="EMBL/GenBank/DDBJ databases">
        <title>Complete genome sequence of Priestia aryabhattai G5MAi6, a methanol-tolerant strain isolated from tap water in Hong Kong.</title>
        <authorList>
            <person name="Leung K.M."/>
            <person name="Lai G.K.K."/>
            <person name="Griffin S.D.J."/>
        </authorList>
    </citation>
    <scope>NUCLEOTIDE SEQUENCE [LARGE SCALE GENOMIC DNA]</scope>
    <source>
        <strain evidence="4 6">G5MAi6</strain>
    </source>
</reference>
<evidence type="ECO:0000313" key="4">
    <source>
        <dbReference type="EMBL" id="WEA45743.1"/>
    </source>
</evidence>
<dbReference type="EMBL" id="JAPTGD010000001">
    <property type="protein sequence ID" value="MDU9689818.1"/>
    <property type="molecule type" value="Genomic_DNA"/>
</dbReference>
<evidence type="ECO:0000313" key="5">
    <source>
        <dbReference type="Proteomes" id="UP000543174"/>
    </source>
</evidence>
<proteinExistence type="predicted"/>
<sequence>MYVNELQEAFIAVKQYEPQSSNELLDFAQQQYLKGFLTPMNYKAAVRELEQIGATKPDFSAQDD</sequence>
<dbReference type="Pfam" id="PF14178">
    <property type="entry name" value="YppF"/>
    <property type="match status" value="1"/>
</dbReference>
<dbReference type="InterPro" id="IPR025553">
    <property type="entry name" value="YppF"/>
</dbReference>
<evidence type="ECO:0000313" key="2">
    <source>
        <dbReference type="EMBL" id="MDU9689818.1"/>
    </source>
</evidence>
<dbReference type="EMBL" id="CP118718">
    <property type="protein sequence ID" value="WEA45743.1"/>
    <property type="molecule type" value="Genomic_DNA"/>
</dbReference>